<sequence>MSDNYTLERESLYESGSAGISPYPVSVYKHRTAEFRVVVCQVPGPRCHLVMCLPTPCTDHKGKPHTLEHMVFCGSKKFPYLGYIDAVASHNLGQPMNATTHCDMTVYKFTGLGQEAAANVLPVAFDHIMNPLIEDDNFATEVYHVDQDGRQQGVVLSEMSDFAFKESSVRSHWLRQMMYPSSSTYAWESGGLPECIETLTTAEVLEYHRKFYNYNNLTLILVGSYDKRPTAIFDALDALDGEISLASPVVKSPMPPPPQRRKEKPRENHTFASEKVDTGTMAFAWEGPPAEDVETRIAFEMIVDYLGNDTASPLRKRFTNRPVPIAGNIEFEIVPFFPAFIELSFTEVPFEGYISHAAAAAVATSYCRGTNGLDSYPSPTDAFGPVDLAKLHDDVTNLLAPNYYRRQVVSTLTHIVDRWLPDNWSEVRRYMDMRTDSLASAFAQNAMNERGADGLVMMIARDAVAYHLSPASACLPQPEFASRGRLFSVRQELAQRGCSFWQSLIQKWLLDRPMVHLALHPDAKIGITAEAERILIQQYRTESMSPEEQAAAQRRAKAASEMPRSVIPQEVLDALPPVPDISKVQLPKFCGHNFDLSSSELAQAPFAIGRVLAVPGASEAKFQISLPLAGLASDLRPYLPLFTKLLRAQTGLIVPCAIAGKIRETTCLPVVEPAGMPLAYVNSDQVNRACGSVLNKYDACIGAYIYHDFPGNWPDEALTLYGSMKSEDLNHSFALLVIKLLFGDFGVDTLHNTAAEQEKVQLRTRAAGSPPLIDTLAWLRMPGPLDARAIEGSVYNSDELAGRTVQETLGRAVNHFFQLPFLSAVTKSLGVALNGDGLATAQGCRVVNAVERIRAHLASSIISNGLVHISFPKEVNTIEARKALDGVVEIWSFYAGAWLENLPHTPAPSSPYDTSVYYRVENVPSIRRHKKQRTETEDVVNLASNQVLGAPCESRDYVPLKSSVGVHMTLATLQTSYVGVQIPLAMKYGPDVGSKVPFEKQLEKLPDREVYALQLLTTMLNRTGGLIKNAIRGRGYAYGVGVHPRLDEGYFAVYISHAVDPIKSLQALWETMHFLQAEDSWNETVNEFELNAACSMYSLRRYTDLSDMLEFDDARSLFHGYSGLEQRMRWIKKHVEAICLEDIRHVFLKYLIPLISKEMTSALYLVATPQYTGEPELDFLARLNNNAYGIDFKSVNISALDPIVHV</sequence>
<dbReference type="GO" id="GO:0046872">
    <property type="term" value="F:metal ion binding"/>
    <property type="evidence" value="ECO:0007669"/>
    <property type="project" value="InterPro"/>
</dbReference>
<dbReference type="InterPro" id="IPR011765">
    <property type="entry name" value="Pept_M16_N"/>
</dbReference>
<dbReference type="PANTHER" id="PTHR43016:SF16">
    <property type="entry name" value="METALLOPROTEASE, PUTATIVE (AFU_ORTHOLOGUE AFUA_4G07610)-RELATED"/>
    <property type="match status" value="1"/>
</dbReference>
<dbReference type="InterPro" id="IPR007863">
    <property type="entry name" value="Peptidase_M16_C"/>
</dbReference>
<feature type="domain" description="Peptidase M16 N-terminal" evidence="2">
    <location>
        <begin position="59"/>
        <end position="171"/>
    </location>
</feature>
<accession>A0A2G5BK84</accession>
<evidence type="ECO:0000313" key="4">
    <source>
        <dbReference type="EMBL" id="PIA19420.1"/>
    </source>
</evidence>
<name>A0A2G5BK84_COERN</name>
<keyword evidence="5" id="KW-1185">Reference proteome</keyword>
<dbReference type="Gene3D" id="3.30.830.10">
    <property type="entry name" value="Metalloenzyme, LuxS/M16 peptidase-like"/>
    <property type="match status" value="3"/>
</dbReference>
<dbReference type="EMBL" id="KZ303487">
    <property type="protein sequence ID" value="PIA19420.1"/>
    <property type="molecule type" value="Genomic_DNA"/>
</dbReference>
<organism evidence="4 5">
    <name type="scientific">Coemansia reversa (strain ATCC 12441 / NRRL 1564)</name>
    <dbReference type="NCBI Taxonomy" id="763665"/>
    <lineage>
        <taxon>Eukaryota</taxon>
        <taxon>Fungi</taxon>
        <taxon>Fungi incertae sedis</taxon>
        <taxon>Zoopagomycota</taxon>
        <taxon>Kickxellomycotina</taxon>
        <taxon>Kickxellomycetes</taxon>
        <taxon>Kickxellales</taxon>
        <taxon>Kickxellaceae</taxon>
        <taxon>Coemansia</taxon>
    </lineage>
</organism>
<proteinExistence type="predicted"/>
<reference evidence="4 5" key="1">
    <citation type="journal article" date="2015" name="Genome Biol. Evol.">
        <title>Phylogenomic analyses indicate that early fungi evolved digesting cell walls of algal ancestors of land plants.</title>
        <authorList>
            <person name="Chang Y."/>
            <person name="Wang S."/>
            <person name="Sekimoto S."/>
            <person name="Aerts A.L."/>
            <person name="Choi C."/>
            <person name="Clum A."/>
            <person name="LaButti K.M."/>
            <person name="Lindquist E.A."/>
            <person name="Yee Ngan C."/>
            <person name="Ohm R.A."/>
            <person name="Salamov A.A."/>
            <person name="Grigoriev I.V."/>
            <person name="Spatafora J.W."/>
            <person name="Berbee M.L."/>
        </authorList>
    </citation>
    <scope>NUCLEOTIDE SEQUENCE [LARGE SCALE GENOMIC DNA]</scope>
    <source>
        <strain evidence="4 5">NRRL 1564</strain>
    </source>
</reference>
<evidence type="ECO:0000259" key="3">
    <source>
        <dbReference type="Pfam" id="PF05193"/>
    </source>
</evidence>
<dbReference type="FunFam" id="3.30.830.10:FF:000015">
    <property type="entry name" value="Putative zinc metalloprotease"/>
    <property type="match status" value="1"/>
</dbReference>
<protein>
    <submittedName>
        <fullName evidence="4">Uncharacterized protein</fullName>
    </submittedName>
</protein>
<dbReference type="Proteomes" id="UP000242474">
    <property type="component" value="Unassembled WGS sequence"/>
</dbReference>
<dbReference type="AlphaFoldDB" id="A0A2G5BK84"/>
<gene>
    <name evidence="4" type="ORF">COEREDRAFT_79333</name>
</gene>
<evidence type="ECO:0000313" key="5">
    <source>
        <dbReference type="Proteomes" id="UP000242474"/>
    </source>
</evidence>
<evidence type="ECO:0000259" key="2">
    <source>
        <dbReference type="Pfam" id="PF00675"/>
    </source>
</evidence>
<dbReference type="Pfam" id="PF05193">
    <property type="entry name" value="Peptidase_M16_C"/>
    <property type="match status" value="1"/>
</dbReference>
<dbReference type="PANTHER" id="PTHR43016">
    <property type="entry name" value="PRESEQUENCE PROTEASE"/>
    <property type="match status" value="1"/>
</dbReference>
<dbReference type="SUPFAM" id="SSF63411">
    <property type="entry name" value="LuxS/MPP-like metallohydrolase"/>
    <property type="match status" value="2"/>
</dbReference>
<evidence type="ECO:0000256" key="1">
    <source>
        <dbReference type="SAM" id="MobiDB-lite"/>
    </source>
</evidence>
<feature type="domain" description="Peptidase M16 C-terminal" evidence="3">
    <location>
        <begin position="199"/>
        <end position="319"/>
    </location>
</feature>
<feature type="region of interest" description="Disordered" evidence="1">
    <location>
        <begin position="247"/>
        <end position="269"/>
    </location>
</feature>
<dbReference type="OrthoDB" id="4953at2759"/>
<dbReference type="Pfam" id="PF00675">
    <property type="entry name" value="Peptidase_M16"/>
    <property type="match status" value="1"/>
</dbReference>
<dbReference type="STRING" id="763665.A0A2G5BK84"/>
<dbReference type="InterPro" id="IPR011249">
    <property type="entry name" value="Metalloenz_LuxS/M16"/>
</dbReference>